<dbReference type="RefSeq" id="WP_110480859.1">
    <property type="nucleotide sequence ID" value="NZ_CP024988.1"/>
</dbReference>
<evidence type="ECO:0000256" key="2">
    <source>
        <dbReference type="ARBA" id="ARBA00022643"/>
    </source>
</evidence>
<dbReference type="PANTHER" id="PTHR30011:SF16">
    <property type="entry name" value="C2H2 FINGER DOMAIN TRANSCRIPTION FACTOR (EUROFUNG)-RELATED"/>
    <property type="match status" value="1"/>
</dbReference>
<feature type="domain" description="Luciferase-like" evidence="7">
    <location>
        <begin position="26"/>
        <end position="397"/>
    </location>
</feature>
<evidence type="ECO:0000313" key="8">
    <source>
        <dbReference type="EMBL" id="AWT25064.1"/>
    </source>
</evidence>
<dbReference type="Pfam" id="PF00296">
    <property type="entry name" value="Bac_luciferase"/>
    <property type="match status" value="1"/>
</dbReference>
<evidence type="ECO:0000256" key="3">
    <source>
        <dbReference type="ARBA" id="ARBA00023002"/>
    </source>
</evidence>
<dbReference type="NCBIfam" id="TIGR03860">
    <property type="entry name" value="FMN_nitrolo"/>
    <property type="match status" value="1"/>
</dbReference>
<accession>A0A2Z3YRD0</accession>
<keyword evidence="1 6" id="KW-0285">Flavoprotein</keyword>
<dbReference type="AlphaFoldDB" id="A0A2Z3YRD0"/>
<gene>
    <name evidence="8" type="primary">dmoA_1</name>
    <name evidence="8" type="ORF">Csp1_02360</name>
</gene>
<evidence type="ECO:0000256" key="5">
    <source>
        <dbReference type="ARBA" id="ARBA00033748"/>
    </source>
</evidence>
<feature type="binding site" evidence="6">
    <location>
        <position position="105"/>
    </location>
    <ligand>
        <name>FMN</name>
        <dbReference type="ChEBI" id="CHEBI:58210"/>
    </ligand>
</feature>
<organism evidence="8 9">
    <name type="scientific">Corynebacterium provencense</name>
    <dbReference type="NCBI Taxonomy" id="1737425"/>
    <lineage>
        <taxon>Bacteria</taxon>
        <taxon>Bacillati</taxon>
        <taxon>Actinomycetota</taxon>
        <taxon>Actinomycetes</taxon>
        <taxon>Mycobacteriales</taxon>
        <taxon>Corynebacteriaceae</taxon>
        <taxon>Corynebacterium</taxon>
    </lineage>
</organism>
<evidence type="ECO:0000259" key="7">
    <source>
        <dbReference type="Pfam" id="PF00296"/>
    </source>
</evidence>
<keyword evidence="2 6" id="KW-0288">FMN</keyword>
<keyword evidence="4 8" id="KW-0503">Monooxygenase</keyword>
<feature type="binding site" evidence="6">
    <location>
        <position position="59"/>
    </location>
    <ligand>
        <name>FMN</name>
        <dbReference type="ChEBI" id="CHEBI:58210"/>
    </ligand>
</feature>
<dbReference type="EMBL" id="CP024988">
    <property type="protein sequence ID" value="AWT25064.1"/>
    <property type="molecule type" value="Genomic_DNA"/>
</dbReference>
<comment type="similarity">
    <text evidence="5">Belongs to the NtaA/SnaA/DszA monooxygenase family.</text>
</comment>
<feature type="binding site" evidence="6">
    <location>
        <position position="155"/>
    </location>
    <ligand>
        <name>FMN</name>
        <dbReference type="ChEBI" id="CHEBI:58210"/>
    </ligand>
</feature>
<proteinExistence type="inferred from homology"/>
<keyword evidence="3 8" id="KW-0560">Oxidoreductase</keyword>
<dbReference type="GO" id="GO:0018633">
    <property type="term" value="F:dimethyl sulfide monooxygenase activity"/>
    <property type="evidence" value="ECO:0007669"/>
    <property type="project" value="UniProtKB-EC"/>
</dbReference>
<dbReference type="InterPro" id="IPR016215">
    <property type="entry name" value="NTA_MOA"/>
</dbReference>
<feature type="binding site" evidence="6">
    <location>
        <position position="231"/>
    </location>
    <ligand>
        <name>FMN</name>
        <dbReference type="ChEBI" id="CHEBI:58210"/>
    </ligand>
</feature>
<dbReference type="KEGG" id="cpre:Csp1_02360"/>
<reference evidence="9" key="1">
    <citation type="submission" date="2017-11" db="EMBL/GenBank/DDBJ databases">
        <title>Otitis media/interna in a cat caused by the recently described species Corynebacterium provencense.</title>
        <authorList>
            <person name="Kittl S."/>
            <person name="Brodard I."/>
            <person name="Rychener L."/>
            <person name="Jores J."/>
            <person name="Roosje P."/>
            <person name="Gobeli Brawand S."/>
        </authorList>
    </citation>
    <scope>NUCLEOTIDE SEQUENCE [LARGE SCALE GENOMIC DNA]</scope>
    <source>
        <strain evidence="9">17KM38</strain>
    </source>
</reference>
<dbReference type="PIRSF" id="PIRSF000337">
    <property type="entry name" value="NTA_MOA"/>
    <property type="match status" value="1"/>
</dbReference>
<evidence type="ECO:0000256" key="4">
    <source>
        <dbReference type="ARBA" id="ARBA00023033"/>
    </source>
</evidence>
<name>A0A2Z3YRD0_9CORY</name>
<dbReference type="PANTHER" id="PTHR30011">
    <property type="entry name" value="ALKANESULFONATE MONOOXYGENASE-RELATED"/>
    <property type="match status" value="1"/>
</dbReference>
<dbReference type="OrthoDB" id="4437611at2"/>
<dbReference type="InterPro" id="IPR051260">
    <property type="entry name" value="Diverse_substr_monoxygenases"/>
</dbReference>
<dbReference type="EC" id="1.14.13.131" evidence="8"/>
<evidence type="ECO:0000313" key="9">
    <source>
        <dbReference type="Proteomes" id="UP000247696"/>
    </source>
</evidence>
<dbReference type="Gene3D" id="3.20.20.30">
    <property type="entry name" value="Luciferase-like domain"/>
    <property type="match status" value="1"/>
</dbReference>
<dbReference type="Proteomes" id="UP000247696">
    <property type="component" value="Chromosome"/>
</dbReference>
<evidence type="ECO:0000256" key="1">
    <source>
        <dbReference type="ARBA" id="ARBA00022630"/>
    </source>
</evidence>
<dbReference type="SUPFAM" id="SSF51679">
    <property type="entry name" value="Bacterial luciferase-like"/>
    <property type="match status" value="1"/>
</dbReference>
<dbReference type="InterPro" id="IPR011251">
    <property type="entry name" value="Luciferase-like_dom"/>
</dbReference>
<feature type="binding site" evidence="6">
    <location>
        <position position="159"/>
    </location>
    <ligand>
        <name>FMN</name>
        <dbReference type="ChEBI" id="CHEBI:58210"/>
    </ligand>
</feature>
<sequence>MTRELIYNAFLHLTPNHHSHGYWRTPEGSIQYGYNKLSSYVNTVKTLERGRFDSLFIADVVGVYDLDYGDGTASIRAGSQFPEPDPVTIASALGLVTEHLGIAVTSNIIQAHPFSFARQLSSIDEFTGGRAAWNIVTSYLSNGFRNYGYDTIVDHDERYRWAQEYVDVTYKLWEHSWEDGAVVHDPESNTFFNPDKIHRINHHGEHYDVEGPHIVEPSPQRTPVLFQAGNSPAGREFAVRNAEVTFLPSNTPESARKDIQILDDLARQRGRDPKSLKKIVQLSTVIGSTEEEARRKQSYLYENIDYNALRAFLSGGSGIDLSSIDPDTTLDELKDRTELGDGVRSHFRAAVEADYGKGSPVTFRDFLRNNAFLPGRFAGTPDQIADEVQRWADAGVDGFNVVPVTTLGWWDEWVDNVVPVLQDRGLAQREYHPGTLREKLFRNGDSLAPGHRAYDVHLRAEESVRP</sequence>
<dbReference type="InterPro" id="IPR036661">
    <property type="entry name" value="Luciferase-like_sf"/>
</dbReference>
<protein>
    <submittedName>
        <fullName evidence="8">Dimethyl-sulfide monooxygenase</fullName>
        <ecNumber evidence="8">1.14.13.131</ecNumber>
    </submittedName>
</protein>
<evidence type="ECO:0000256" key="6">
    <source>
        <dbReference type="PIRSR" id="PIRSR000337-1"/>
    </source>
</evidence>
<keyword evidence="9" id="KW-1185">Reference proteome</keyword>